<dbReference type="RefSeq" id="WP_179444552.1">
    <property type="nucleotide sequence ID" value="NZ_JACBZS010000001.1"/>
</dbReference>
<dbReference type="InterPro" id="IPR039448">
    <property type="entry name" value="Beta_helix"/>
</dbReference>
<evidence type="ECO:0000259" key="2">
    <source>
        <dbReference type="Pfam" id="PF13229"/>
    </source>
</evidence>
<dbReference type="Pfam" id="PF13229">
    <property type="entry name" value="Beta_helix"/>
    <property type="match status" value="1"/>
</dbReference>
<dbReference type="SMART" id="SM00710">
    <property type="entry name" value="PbH1"/>
    <property type="match status" value="6"/>
</dbReference>
<dbReference type="InterPro" id="IPR011050">
    <property type="entry name" value="Pectin_lyase_fold/virulence"/>
</dbReference>
<name>A0A7Z0D801_9ACTN</name>
<proteinExistence type="predicted"/>
<comment type="caution">
    <text evidence="3">The sequence shown here is derived from an EMBL/GenBank/DDBJ whole genome shotgun (WGS) entry which is preliminary data.</text>
</comment>
<dbReference type="Proteomes" id="UP000527616">
    <property type="component" value="Unassembled WGS sequence"/>
</dbReference>
<organism evidence="3 4">
    <name type="scientific">Naumannella cuiyingiana</name>
    <dbReference type="NCBI Taxonomy" id="1347891"/>
    <lineage>
        <taxon>Bacteria</taxon>
        <taxon>Bacillati</taxon>
        <taxon>Actinomycetota</taxon>
        <taxon>Actinomycetes</taxon>
        <taxon>Propionibacteriales</taxon>
        <taxon>Propionibacteriaceae</taxon>
        <taxon>Naumannella</taxon>
    </lineage>
</organism>
<feature type="domain" description="Right handed beta helix" evidence="2">
    <location>
        <begin position="439"/>
        <end position="564"/>
    </location>
</feature>
<reference evidence="3 4" key="1">
    <citation type="submission" date="2020-07" db="EMBL/GenBank/DDBJ databases">
        <title>Sequencing the genomes of 1000 actinobacteria strains.</title>
        <authorList>
            <person name="Klenk H.-P."/>
        </authorList>
    </citation>
    <scope>NUCLEOTIDE SEQUENCE [LARGE SCALE GENOMIC DNA]</scope>
    <source>
        <strain evidence="3 4">DSM 103164</strain>
    </source>
</reference>
<evidence type="ECO:0000313" key="4">
    <source>
        <dbReference type="Proteomes" id="UP000527616"/>
    </source>
</evidence>
<sequence length="684" mass="72110">MPIPPRHDVARPRRRIGLRLAGAILATAIPIALVGFPGSAESAPRGRTWTVDQVRGTEQQNRTGLPGNGSRGRPFATIADCAAQARPGDACEIGDGTYRETVRPARSGSPGSPITFRKAPRAKKVVISGADPVTGWERDAENPRLWSAPADLAPGYDATVDPDNTTLAANQIFADGTALPEAQFPNTGLDPMEPTFAKVSAVTTGGAEGTFTARSLPSGLGDLTGASITFFGGWTALSGEVTANDGQAISYALPPADPPLYPQAGGDYSNVNFRLIGKRAFLDAEHEWFYDAAAKRLSMITDGTAPARIEAKQRNYAVDLAGRTDIELAGLSINAATVRTDDDSARIKITGLDARYVSHFMTAQYDDSLPYHGAYDAAHKMDTGIILRGRDNTLADSRIALSTGSGVAVSGSGHTVTNNLITDIAYGGYYTAPVTVQGGSSNLTITRNTMYGAGRDGINVNSNVPELQSLTDSEIAYNDISAYAVTQSDLGGLYVCCTVDMTDTRVSYNRIHDPATAGVGIYIDNYSFNPLIDHNVVDSGPSPALMLNGGKNYRIFNNTVVDAGDMWFTYRITDLTGTVARNNVLTSKIDAAQPNGTFDHNLTGAPSQTWVDADGDDFRLAPNSPARGAGVAIPGITRPDSGPADLGAYEGDDAWTAGCDRARPGCDSADAPDYTGAVITPDPE</sequence>
<dbReference type="InterPro" id="IPR012334">
    <property type="entry name" value="Pectin_lyas_fold"/>
</dbReference>
<dbReference type="AlphaFoldDB" id="A0A7Z0D801"/>
<keyword evidence="4" id="KW-1185">Reference proteome</keyword>
<accession>A0A7Z0D801</accession>
<protein>
    <recommendedName>
        <fullName evidence="2">Right handed beta helix domain-containing protein</fullName>
    </recommendedName>
</protein>
<evidence type="ECO:0000313" key="3">
    <source>
        <dbReference type="EMBL" id="NYI70613.1"/>
    </source>
</evidence>
<dbReference type="EMBL" id="JACBZS010000001">
    <property type="protein sequence ID" value="NYI70613.1"/>
    <property type="molecule type" value="Genomic_DNA"/>
</dbReference>
<dbReference type="PANTHER" id="PTHR36453">
    <property type="entry name" value="SECRETED PROTEIN-RELATED"/>
    <property type="match status" value="1"/>
</dbReference>
<dbReference type="SUPFAM" id="SSF51126">
    <property type="entry name" value="Pectin lyase-like"/>
    <property type="match status" value="1"/>
</dbReference>
<feature type="region of interest" description="Disordered" evidence="1">
    <location>
        <begin position="625"/>
        <end position="646"/>
    </location>
</feature>
<gene>
    <name evidence="3" type="ORF">GGQ54_001173</name>
</gene>
<evidence type="ECO:0000256" key="1">
    <source>
        <dbReference type="SAM" id="MobiDB-lite"/>
    </source>
</evidence>
<dbReference type="PANTHER" id="PTHR36453:SF1">
    <property type="entry name" value="RIGHT HANDED BETA HELIX DOMAIN-CONTAINING PROTEIN"/>
    <property type="match status" value="1"/>
</dbReference>
<dbReference type="Gene3D" id="2.160.20.10">
    <property type="entry name" value="Single-stranded right-handed beta-helix, Pectin lyase-like"/>
    <property type="match status" value="2"/>
</dbReference>
<feature type="region of interest" description="Disordered" evidence="1">
    <location>
        <begin position="663"/>
        <end position="684"/>
    </location>
</feature>
<dbReference type="InterPro" id="IPR006626">
    <property type="entry name" value="PbH1"/>
</dbReference>